<sequence>MSPSKSAALPPTKYVRPTLVDDSVRQVNFVDPDGRGKVFDFSEVSAAPTLLDDLVRAFANGVAPGGRWQSITTAEAAAGAVKHLARYLTECHPHVASLSDLDAEVWWAWRAEKDQSTRWPGQVTMMRALLSEATTLPHSTRRAMRAKAVKPRKRLPANDAYTREEFTAIRNTAKQRVNQALRRIEANTAVLQRYLGGDEPADVQVFQVQGTRWTVGSLLSHLARTGTMPSQYLAWAVGQKGCFDLRGVTNPAQALFPSIDEVLCLMVLLVCERGFNLSVMNNLTVDSFRASDPDAEGPVHTVGVDKPRRGTKRHSDEVLAGEAGKLWERAVITLTQPCRDALDTIGRPTSKLLVAHRHKDLHQHGPFRIEWATACLGAGRAGQEAQTEAGPQWSFRRLRLTEQVLNHTARQNSETDSEDIYRRPDPQTAQASSETIVEGLNEAVAHAHASVHVRAMDSRGVESARKDPDTAAAELGVSVQVLTLLLAGRLDTPTAACVDFFESPFADDAGQPCPASFFACFGCANAVITPRHLPRLVILLDALDDVATVVTSSRWDRDFAEHYARLRTVLTTNATTAEIAQARGVAGDEDRDVVSRLLSRKLDG</sequence>
<dbReference type="eggNOG" id="ENOG5032RQU">
    <property type="taxonomic scope" value="Bacteria"/>
</dbReference>
<protein>
    <recommendedName>
        <fullName evidence="4">Core-binding (CB) domain-containing protein</fullName>
    </recommendedName>
</protein>
<comment type="caution">
    <text evidence="2">The sequence shown here is derived from an EMBL/GenBank/DDBJ whole genome shotgun (WGS) entry which is preliminary data.</text>
</comment>
<dbReference type="RefSeq" id="WP_006895143.1">
    <property type="nucleotide sequence ID" value="NZ_BANU01000006.1"/>
</dbReference>
<dbReference type="EMBL" id="BANU01000006">
    <property type="protein sequence ID" value="GAC59855.1"/>
    <property type="molecule type" value="Genomic_DNA"/>
</dbReference>
<feature type="region of interest" description="Disordered" evidence="1">
    <location>
        <begin position="294"/>
        <end position="316"/>
    </location>
</feature>
<feature type="compositionally biased region" description="Basic and acidic residues" evidence="1">
    <location>
        <begin position="303"/>
        <end position="316"/>
    </location>
</feature>
<name>L7LFF2_9ACTN</name>
<evidence type="ECO:0000313" key="2">
    <source>
        <dbReference type="EMBL" id="GAC59855.1"/>
    </source>
</evidence>
<dbReference type="AlphaFoldDB" id="L7LFF2"/>
<accession>L7LFF2</accession>
<keyword evidence="3" id="KW-1185">Reference proteome</keyword>
<reference evidence="2 3" key="1">
    <citation type="submission" date="2012-12" db="EMBL/GenBank/DDBJ databases">
        <title>Whole genome shotgun sequence of Gordonia sihwensis NBRC 108236.</title>
        <authorList>
            <person name="Yoshida I."/>
            <person name="Hosoyama A."/>
            <person name="Tsuchikane K."/>
            <person name="Ando Y."/>
            <person name="Baba S."/>
            <person name="Ohji S."/>
            <person name="Hamada M."/>
            <person name="Tamura T."/>
            <person name="Yamazoe A."/>
            <person name="Yamazaki S."/>
            <person name="Fujita N."/>
        </authorList>
    </citation>
    <scope>NUCLEOTIDE SEQUENCE [LARGE SCALE GENOMIC DNA]</scope>
    <source>
        <strain evidence="2 3">NBRC 108236</strain>
    </source>
</reference>
<evidence type="ECO:0000313" key="3">
    <source>
        <dbReference type="Proteomes" id="UP000035083"/>
    </source>
</evidence>
<gene>
    <name evidence="2" type="ORF">GSI01S_06_00100</name>
</gene>
<organism evidence="2 3">
    <name type="scientific">Gordonia sihwensis NBRC 108236</name>
    <dbReference type="NCBI Taxonomy" id="1223544"/>
    <lineage>
        <taxon>Bacteria</taxon>
        <taxon>Bacillati</taxon>
        <taxon>Actinomycetota</taxon>
        <taxon>Actinomycetes</taxon>
        <taxon>Mycobacteriales</taxon>
        <taxon>Gordoniaceae</taxon>
        <taxon>Gordonia</taxon>
    </lineage>
</organism>
<proteinExistence type="predicted"/>
<evidence type="ECO:0008006" key="4">
    <source>
        <dbReference type="Google" id="ProtNLM"/>
    </source>
</evidence>
<feature type="region of interest" description="Disordered" evidence="1">
    <location>
        <begin position="407"/>
        <end position="432"/>
    </location>
</feature>
<dbReference type="Proteomes" id="UP000035083">
    <property type="component" value="Unassembled WGS sequence"/>
</dbReference>
<evidence type="ECO:0000256" key="1">
    <source>
        <dbReference type="SAM" id="MobiDB-lite"/>
    </source>
</evidence>